<dbReference type="GO" id="GO:0008709">
    <property type="term" value="F:cholate 7-alpha-dehydrogenase (NAD+) activity"/>
    <property type="evidence" value="ECO:0007669"/>
    <property type="project" value="UniProtKB-EC"/>
</dbReference>
<dbReference type="Proteomes" id="UP000537130">
    <property type="component" value="Unassembled WGS sequence"/>
</dbReference>
<feature type="domain" description="Ketoreductase" evidence="3">
    <location>
        <begin position="12"/>
        <end position="152"/>
    </location>
</feature>
<dbReference type="EC" id="1.1.1.159" evidence="4"/>
<gene>
    <name evidence="4" type="ORF">FHR99_001029</name>
</gene>
<dbReference type="EMBL" id="JACHWY010000001">
    <property type="protein sequence ID" value="MBB3046793.1"/>
    <property type="molecule type" value="Genomic_DNA"/>
</dbReference>
<dbReference type="Pfam" id="PF13561">
    <property type="entry name" value="adh_short_C2"/>
    <property type="match status" value="1"/>
</dbReference>
<evidence type="ECO:0000313" key="4">
    <source>
        <dbReference type="EMBL" id="MBB3046793.1"/>
    </source>
</evidence>
<name>A0A7W4W3I4_9GAMM</name>
<dbReference type="SUPFAM" id="SSF51735">
    <property type="entry name" value="NAD(P)-binding Rossmann-fold domains"/>
    <property type="match status" value="1"/>
</dbReference>
<comment type="caution">
    <text evidence="4">The sequence shown here is derived from an EMBL/GenBank/DDBJ whole genome shotgun (WGS) entry which is preliminary data.</text>
</comment>
<evidence type="ECO:0000256" key="2">
    <source>
        <dbReference type="ARBA" id="ARBA00023002"/>
    </source>
</evidence>
<dbReference type="FunFam" id="3.40.50.720:FF:000084">
    <property type="entry name" value="Short-chain dehydrogenase reductase"/>
    <property type="match status" value="1"/>
</dbReference>
<accession>A0A7W4W3I4</accession>
<keyword evidence="2 4" id="KW-0560">Oxidoreductase</keyword>
<dbReference type="InterPro" id="IPR002347">
    <property type="entry name" value="SDR_fam"/>
</dbReference>
<dbReference type="PROSITE" id="PS00061">
    <property type="entry name" value="ADH_SHORT"/>
    <property type="match status" value="1"/>
</dbReference>
<evidence type="ECO:0000256" key="1">
    <source>
        <dbReference type="ARBA" id="ARBA00006484"/>
    </source>
</evidence>
<dbReference type="InterPro" id="IPR057326">
    <property type="entry name" value="KR_dom"/>
</dbReference>
<dbReference type="PANTHER" id="PTHR43639:SF1">
    <property type="entry name" value="SHORT-CHAIN DEHYDROGENASE_REDUCTASE FAMILY PROTEIN"/>
    <property type="match status" value="1"/>
</dbReference>
<proteinExistence type="inferred from homology"/>
<dbReference type="SMART" id="SM00822">
    <property type="entry name" value="PKS_KR"/>
    <property type="match status" value="1"/>
</dbReference>
<evidence type="ECO:0000313" key="5">
    <source>
        <dbReference type="Proteomes" id="UP000537130"/>
    </source>
</evidence>
<keyword evidence="5" id="KW-1185">Reference proteome</keyword>
<dbReference type="PRINTS" id="PR00081">
    <property type="entry name" value="GDHRDH"/>
</dbReference>
<reference evidence="4 5" key="1">
    <citation type="submission" date="2020-08" db="EMBL/GenBank/DDBJ databases">
        <title>Genomic Encyclopedia of Type Strains, Phase III (KMG-III): the genomes of soil and plant-associated and newly described type strains.</title>
        <authorList>
            <person name="Whitman W."/>
        </authorList>
    </citation>
    <scope>NUCLEOTIDE SEQUENCE [LARGE SCALE GENOMIC DNA]</scope>
    <source>
        <strain evidence="4 5">CECT 8654</strain>
    </source>
</reference>
<evidence type="ECO:0000259" key="3">
    <source>
        <dbReference type="SMART" id="SM00822"/>
    </source>
</evidence>
<dbReference type="NCBIfam" id="NF005559">
    <property type="entry name" value="PRK07231.1"/>
    <property type="match status" value="1"/>
</dbReference>
<dbReference type="AlphaFoldDB" id="A0A7W4W3I4"/>
<comment type="similarity">
    <text evidence="1">Belongs to the short-chain dehydrogenases/reductases (SDR) family.</text>
</comment>
<dbReference type="InterPro" id="IPR036291">
    <property type="entry name" value="NAD(P)-bd_dom_sf"/>
</dbReference>
<dbReference type="NCBIfam" id="NF005873">
    <property type="entry name" value="PRK07814.1"/>
    <property type="match status" value="1"/>
</dbReference>
<protein>
    <submittedName>
        <fullName evidence="4">7-alpha-hydroxysteroid dehydrogenase</fullName>
        <ecNumber evidence="4">1.1.1.159</ecNumber>
    </submittedName>
</protein>
<dbReference type="CDD" id="cd05233">
    <property type="entry name" value="SDR_c"/>
    <property type="match status" value="1"/>
</dbReference>
<dbReference type="Gene3D" id="3.40.50.720">
    <property type="entry name" value="NAD(P)-binding Rossmann-like Domain"/>
    <property type="match status" value="1"/>
</dbReference>
<organism evidence="4 5">
    <name type="scientific">Litorivivens lipolytica</name>
    <dbReference type="NCBI Taxonomy" id="1524264"/>
    <lineage>
        <taxon>Bacteria</taxon>
        <taxon>Pseudomonadati</taxon>
        <taxon>Pseudomonadota</taxon>
        <taxon>Gammaproteobacteria</taxon>
        <taxon>Litorivivens</taxon>
    </lineage>
</organism>
<dbReference type="RefSeq" id="WP_183409461.1">
    <property type="nucleotide sequence ID" value="NZ_JACHWY010000001.1"/>
</dbReference>
<dbReference type="InterPro" id="IPR020904">
    <property type="entry name" value="Sc_DH/Rdtase_CS"/>
</dbReference>
<dbReference type="PANTHER" id="PTHR43639">
    <property type="entry name" value="OXIDOREDUCTASE, SHORT-CHAIN DEHYDROGENASE/REDUCTASE FAMILY (AFU_ORTHOLOGUE AFUA_5G02870)"/>
    <property type="match status" value="1"/>
</dbReference>
<sequence length="263" mass="27716">MGILDQFRLDNKVALITGAGRGIGAAIAKAYAEVGADVVLAARTEEQLKETAAAVEAFGQKALIVVTDVMQQDQLEALVDKTMETFGRIDILVNNAGGFPPKPMLKTSIEEFNGAFQFNVTTAFALSKLVIPKMVDSAGGGSILNISSIAGQETSSLFTAYGTAKSALSFLTREMAQEFAPKVRVNAIAVGSTRTEALKTVLNDEIEQAMVDLTPMGRLGEVEDIATCAVYLASPAASYLTGDIIGVNGGLNALNMKMPRAFD</sequence>
<dbReference type="PRINTS" id="PR00080">
    <property type="entry name" value="SDRFAMILY"/>
</dbReference>